<gene>
    <name evidence="1" type="ORF">GCM10009751_10440</name>
</gene>
<protein>
    <submittedName>
        <fullName evidence="1">Phenazine antibiotic biosynthesis protein</fullName>
    </submittedName>
</protein>
<dbReference type="RefSeq" id="WP_344100275.1">
    <property type="nucleotide sequence ID" value="NZ_BAAANL010000002.1"/>
</dbReference>
<evidence type="ECO:0000313" key="1">
    <source>
        <dbReference type="EMBL" id="GAA1855483.1"/>
    </source>
</evidence>
<reference evidence="2" key="1">
    <citation type="journal article" date="2019" name="Int. J. Syst. Evol. Microbiol.">
        <title>The Global Catalogue of Microorganisms (GCM) 10K type strain sequencing project: providing services to taxonomists for standard genome sequencing and annotation.</title>
        <authorList>
            <consortium name="The Broad Institute Genomics Platform"/>
            <consortium name="The Broad Institute Genome Sequencing Center for Infectious Disease"/>
            <person name="Wu L."/>
            <person name="Ma J."/>
        </authorList>
    </citation>
    <scope>NUCLEOTIDE SEQUENCE [LARGE SCALE GENOMIC DNA]</scope>
    <source>
        <strain evidence="2">JCM 14326</strain>
    </source>
</reference>
<dbReference type="Proteomes" id="UP001501094">
    <property type="component" value="Unassembled WGS sequence"/>
</dbReference>
<name>A0ABP4ZFW8_9MICO</name>
<evidence type="ECO:0000313" key="2">
    <source>
        <dbReference type="Proteomes" id="UP001501094"/>
    </source>
</evidence>
<dbReference type="EMBL" id="BAAANL010000002">
    <property type="protein sequence ID" value="GAA1855483.1"/>
    <property type="molecule type" value="Genomic_DNA"/>
</dbReference>
<sequence>MSAAAGPVVTRGTPDAAGVARFLGDAMRRHFGEATGSPFWLSVAGELDFDPVRDVVGWRDLERFRPWARRARAAAPRDLLAAAGTDDDEIVAPELPLPRTWLEQVVDWRVARYARGPGRTVGDTLVLLPAGYGFARAVSTARAGRLGSGAVFANRPAEAPRILDRGGVAYVVTTVELLEGLLDQAPPQAPVWGRIRHITLYDAHRWPARARRLREVLPESCEISAILSCPGVLAEFRTGLFGRDGGPLVYEGFDPYVRWELADETGRPAGGPGDTATSSAPGVLAVSHLSDRLFLPWAGQPVRAVPADGGRPGPGGVRRFEIPG</sequence>
<accession>A0ABP4ZFW8</accession>
<comment type="caution">
    <text evidence="1">The sequence shown here is derived from an EMBL/GenBank/DDBJ whole genome shotgun (WGS) entry which is preliminary data.</text>
</comment>
<organism evidence="1 2">
    <name type="scientific">Myceligenerans crystallogenes</name>
    <dbReference type="NCBI Taxonomy" id="316335"/>
    <lineage>
        <taxon>Bacteria</taxon>
        <taxon>Bacillati</taxon>
        <taxon>Actinomycetota</taxon>
        <taxon>Actinomycetes</taxon>
        <taxon>Micrococcales</taxon>
        <taxon>Promicromonosporaceae</taxon>
        <taxon>Myceligenerans</taxon>
    </lineage>
</organism>
<keyword evidence="2" id="KW-1185">Reference proteome</keyword>
<proteinExistence type="predicted"/>